<sequence length="479" mass="54220">MMSILYQFFSYLPKTGNGGVDGQLFSGDQLTVERAVNVISSVANGYTPEDRLEGINLQLGDWHAGVKVLSLIYSRFFNGKSDSDICTLFSDRTLINRRNVTGDPHSSYRANRDFLYVIFQSRAIAAAMTVLGFADKTSAPANYLLPTDMEKMRKAQKLDCLHEISAKVVDAFVFQSSAEVNNIVDGVLNEEERDILQQQELTAEGRFPCRFPGCNKTFKYNGKTRRSHELSHEPPVQVEDPTLVTTSTPTCTTPPKESKPGDDVYNYNCALLTDCFLFFNFLDAIKEGDGARIMRQYKYIMLYCKADGSHSTKYALECLYQFFLVHALLSQRDSERFVWNRSVNNSGKKGTNIPSDEDTEHSNNHTKQGIRNLGPNVTEKAVQRLSHAESPTASILGHLDDSIKRLLRSGKHSTGSLERDLNELIKREVEFNIFTESEGRSYKQFSSFQRDRLANLDASSLHQWINKHKKNITWGIRAR</sequence>
<keyword evidence="3" id="KW-0808">Transferase</keyword>
<proteinExistence type="predicted"/>
<evidence type="ECO:0000259" key="2">
    <source>
        <dbReference type="Pfam" id="PF20231"/>
    </source>
</evidence>
<protein>
    <submittedName>
        <fullName evidence="3">Serine palmitoyltransferase 2</fullName>
        <ecNumber evidence="3">2.3.1.50</ecNumber>
    </submittedName>
</protein>
<dbReference type="EMBL" id="MU826376">
    <property type="protein sequence ID" value="KAJ7377608.1"/>
    <property type="molecule type" value="Genomic_DNA"/>
</dbReference>
<evidence type="ECO:0000256" key="1">
    <source>
        <dbReference type="SAM" id="MobiDB-lite"/>
    </source>
</evidence>
<dbReference type="InterPro" id="IPR046496">
    <property type="entry name" value="DUF6589"/>
</dbReference>
<keyword evidence="3" id="KW-0012">Acyltransferase</keyword>
<keyword evidence="4" id="KW-1185">Reference proteome</keyword>
<dbReference type="EC" id="2.3.1.50" evidence="3"/>
<dbReference type="Proteomes" id="UP001163046">
    <property type="component" value="Unassembled WGS sequence"/>
</dbReference>
<organism evidence="3 4">
    <name type="scientific">Desmophyllum pertusum</name>
    <dbReference type="NCBI Taxonomy" id="174260"/>
    <lineage>
        <taxon>Eukaryota</taxon>
        <taxon>Metazoa</taxon>
        <taxon>Cnidaria</taxon>
        <taxon>Anthozoa</taxon>
        <taxon>Hexacorallia</taxon>
        <taxon>Scleractinia</taxon>
        <taxon>Caryophylliina</taxon>
        <taxon>Caryophylliidae</taxon>
        <taxon>Desmophyllum</taxon>
    </lineage>
</organism>
<evidence type="ECO:0000313" key="3">
    <source>
        <dbReference type="EMBL" id="KAJ7377608.1"/>
    </source>
</evidence>
<accession>A0A9X0CX45</accession>
<feature type="domain" description="DUF6589" evidence="2">
    <location>
        <begin position="23"/>
        <end position="412"/>
    </location>
</feature>
<reference evidence="3" key="1">
    <citation type="submission" date="2023-01" db="EMBL/GenBank/DDBJ databases">
        <title>Genome assembly of the deep-sea coral Lophelia pertusa.</title>
        <authorList>
            <person name="Herrera S."/>
            <person name="Cordes E."/>
        </authorList>
    </citation>
    <scope>NUCLEOTIDE SEQUENCE</scope>
    <source>
        <strain evidence="3">USNM1676648</strain>
        <tissue evidence="3">Polyp</tissue>
    </source>
</reference>
<name>A0A9X0CX45_9CNID</name>
<dbReference type="GO" id="GO:0004758">
    <property type="term" value="F:serine C-palmitoyltransferase activity"/>
    <property type="evidence" value="ECO:0007669"/>
    <property type="project" value="UniProtKB-EC"/>
</dbReference>
<dbReference type="OrthoDB" id="5980862at2759"/>
<dbReference type="Pfam" id="PF20231">
    <property type="entry name" value="DUF6589"/>
    <property type="match status" value="1"/>
</dbReference>
<gene>
    <name evidence="3" type="primary">SPTLC2_8</name>
    <name evidence="3" type="ORF">OS493_028168</name>
</gene>
<feature type="region of interest" description="Disordered" evidence="1">
    <location>
        <begin position="348"/>
        <end position="375"/>
    </location>
</feature>
<comment type="caution">
    <text evidence="3">The sequence shown here is derived from an EMBL/GenBank/DDBJ whole genome shotgun (WGS) entry which is preliminary data.</text>
</comment>
<dbReference type="AlphaFoldDB" id="A0A9X0CX45"/>
<evidence type="ECO:0000313" key="4">
    <source>
        <dbReference type="Proteomes" id="UP001163046"/>
    </source>
</evidence>